<keyword evidence="8 14" id="KW-1133">Transmembrane helix</keyword>
<protein>
    <recommendedName>
        <fullName evidence="4 13">NADH-ubiquinone oxidoreductase chain 1</fullName>
        <ecNumber evidence="13">7.1.1.2</ecNumber>
    </recommendedName>
</protein>
<dbReference type="PANTHER" id="PTHR11432:SF3">
    <property type="entry name" value="NADH-UBIQUINONE OXIDOREDUCTASE CHAIN 1"/>
    <property type="match status" value="1"/>
</dbReference>
<dbReference type="GO" id="GO:0008137">
    <property type="term" value="F:NADH dehydrogenase (ubiquinone) activity"/>
    <property type="evidence" value="ECO:0007669"/>
    <property type="project" value="UniProtKB-EC"/>
</dbReference>
<evidence type="ECO:0000256" key="9">
    <source>
        <dbReference type="ARBA" id="ARBA00023075"/>
    </source>
</evidence>
<feature type="transmembrane region" description="Helical" evidence="14">
    <location>
        <begin position="236"/>
        <end position="266"/>
    </location>
</feature>
<evidence type="ECO:0000256" key="11">
    <source>
        <dbReference type="ARBA" id="ARBA00023136"/>
    </source>
</evidence>
<dbReference type="InterPro" id="IPR001694">
    <property type="entry name" value="NADH_UbQ_OxRdtase_su1/FPO"/>
</dbReference>
<evidence type="ECO:0000256" key="5">
    <source>
        <dbReference type="ARBA" id="ARBA00022448"/>
    </source>
</evidence>
<keyword evidence="5" id="KW-0813">Transport</keyword>
<feature type="transmembrane region" description="Helical" evidence="14">
    <location>
        <begin position="108"/>
        <end position="127"/>
    </location>
</feature>
<keyword evidence="10 13" id="KW-0496">Mitochondrion</keyword>
<dbReference type="EC" id="7.1.1.2" evidence="13"/>
<feature type="transmembrane region" description="Helical" evidence="14">
    <location>
        <begin position="12"/>
        <end position="28"/>
    </location>
</feature>
<dbReference type="GO" id="GO:0003954">
    <property type="term" value="F:NADH dehydrogenase activity"/>
    <property type="evidence" value="ECO:0007669"/>
    <property type="project" value="TreeGrafter"/>
</dbReference>
<evidence type="ECO:0000256" key="7">
    <source>
        <dbReference type="ARBA" id="ARBA00022792"/>
    </source>
</evidence>
<keyword evidence="11 14" id="KW-0472">Membrane</keyword>
<dbReference type="GO" id="GO:0005743">
    <property type="term" value="C:mitochondrial inner membrane"/>
    <property type="evidence" value="ECO:0007669"/>
    <property type="project" value="UniProtKB-SubCell"/>
</dbReference>
<dbReference type="InterPro" id="IPR018086">
    <property type="entry name" value="NADH_UbQ_OxRdtase_su1_CS"/>
</dbReference>
<keyword evidence="9 13" id="KW-0830">Ubiquinone</keyword>
<dbReference type="PROSITE" id="PS00668">
    <property type="entry name" value="COMPLEX1_ND1_2"/>
    <property type="match status" value="1"/>
</dbReference>
<evidence type="ECO:0000313" key="15">
    <source>
        <dbReference type="EMBL" id="AHY04287.1"/>
    </source>
</evidence>
<evidence type="ECO:0000256" key="2">
    <source>
        <dbReference type="ARBA" id="ARBA00004448"/>
    </source>
</evidence>
<geneLocation type="mitochondrion" evidence="15"/>
<keyword evidence="6 12" id="KW-0812">Transmembrane</keyword>
<evidence type="ECO:0000256" key="6">
    <source>
        <dbReference type="ARBA" id="ARBA00022692"/>
    </source>
</evidence>
<organism evidence="15">
    <name type="scientific">Haematopinus asini</name>
    <dbReference type="NCBI Taxonomy" id="1461129"/>
    <lineage>
        <taxon>Eukaryota</taxon>
        <taxon>Metazoa</taxon>
        <taxon>Ecdysozoa</taxon>
        <taxon>Arthropoda</taxon>
        <taxon>Hexapoda</taxon>
        <taxon>Insecta</taxon>
        <taxon>Pterygota</taxon>
        <taxon>Neoptera</taxon>
        <taxon>Paraneoptera</taxon>
        <taxon>Psocodea</taxon>
        <taxon>Troctomorpha</taxon>
        <taxon>Phthiraptera</taxon>
        <taxon>Anoplura</taxon>
        <taxon>Haematopinidae</taxon>
        <taxon>Haematopinus</taxon>
    </lineage>
</organism>
<keyword evidence="12" id="KW-0520">NAD</keyword>
<evidence type="ECO:0000256" key="1">
    <source>
        <dbReference type="ARBA" id="ARBA00003257"/>
    </source>
</evidence>
<accession>A0A059TCS5</accession>
<evidence type="ECO:0000256" key="8">
    <source>
        <dbReference type="ARBA" id="ARBA00022989"/>
    </source>
</evidence>
<dbReference type="PANTHER" id="PTHR11432">
    <property type="entry name" value="NADH DEHYDROGENASE SUBUNIT 1"/>
    <property type="match status" value="1"/>
</dbReference>
<reference evidence="15" key="1">
    <citation type="journal article" date="2014" name="Parasit. Vectors">
        <title>Variation in mitochondrial minichromosome composition between blood-sucking lice of the genus Haematopinus that infest horses and pigs.</title>
        <authorList>
            <person name="Song S.D."/>
            <person name="Barker S.C."/>
            <person name="Shao R."/>
        </authorList>
    </citation>
    <scope>NUCLEOTIDE SEQUENCE</scope>
    <source>
        <strain evidence="15">B2448</strain>
    </source>
</reference>
<feature type="transmembrane region" description="Helical" evidence="14">
    <location>
        <begin position="278"/>
        <end position="302"/>
    </location>
</feature>
<evidence type="ECO:0000256" key="10">
    <source>
        <dbReference type="ARBA" id="ARBA00023128"/>
    </source>
</evidence>
<dbReference type="AlphaFoldDB" id="A0A059TCS5"/>
<dbReference type="GO" id="GO:0009060">
    <property type="term" value="P:aerobic respiration"/>
    <property type="evidence" value="ECO:0007669"/>
    <property type="project" value="TreeGrafter"/>
</dbReference>
<reference evidence="15" key="2">
    <citation type="submission" date="2014-02" db="EMBL/GenBank/DDBJ databases">
        <authorList>
            <person name="Song S."/>
            <person name="Barker S."/>
            <person name="Shao R."/>
        </authorList>
    </citation>
    <scope>NUCLEOTIDE SEQUENCE</scope>
    <source>
        <strain evidence="15">B2448</strain>
    </source>
</reference>
<evidence type="ECO:0000256" key="3">
    <source>
        <dbReference type="ARBA" id="ARBA00010535"/>
    </source>
</evidence>
<comment type="catalytic activity">
    <reaction evidence="13">
        <text>a ubiquinone + NADH + 5 H(+)(in) = a ubiquinol + NAD(+) + 4 H(+)(out)</text>
        <dbReference type="Rhea" id="RHEA:29091"/>
        <dbReference type="Rhea" id="RHEA-COMP:9565"/>
        <dbReference type="Rhea" id="RHEA-COMP:9566"/>
        <dbReference type="ChEBI" id="CHEBI:15378"/>
        <dbReference type="ChEBI" id="CHEBI:16389"/>
        <dbReference type="ChEBI" id="CHEBI:17976"/>
        <dbReference type="ChEBI" id="CHEBI:57540"/>
        <dbReference type="ChEBI" id="CHEBI:57945"/>
        <dbReference type="EC" id="7.1.1.2"/>
    </reaction>
</comment>
<evidence type="ECO:0000256" key="12">
    <source>
        <dbReference type="RuleBase" id="RU000471"/>
    </source>
</evidence>
<feature type="transmembrane region" description="Helical" evidence="14">
    <location>
        <begin position="74"/>
        <end position="96"/>
    </location>
</feature>
<keyword evidence="7" id="KW-0999">Mitochondrion inner membrane</keyword>
<gene>
    <name evidence="15" type="primary">nad1</name>
</gene>
<dbReference type="Pfam" id="PF00146">
    <property type="entry name" value="NADHdh"/>
    <property type="match status" value="1"/>
</dbReference>
<comment type="subcellular location">
    <subcellularLocation>
        <location evidence="2 12">Mitochondrion inner membrane</location>
        <topology evidence="2 12">Multi-pass membrane protein</topology>
    </subcellularLocation>
</comment>
<dbReference type="EMBL" id="KJ434034">
    <property type="protein sequence ID" value="AHY04287.1"/>
    <property type="molecule type" value="Genomic_DNA"/>
</dbReference>
<name>A0A059TCS5_9NEOP</name>
<evidence type="ECO:0000256" key="14">
    <source>
        <dbReference type="SAM" id="Phobius"/>
    </source>
</evidence>
<proteinExistence type="inferred from homology"/>
<sequence length="304" mass="34584">MVSHIITYSQMLIITVSILFAVAFFSLFERKLLSVTQMRKGPNKISLKGILQPLGDAVKLITKSTHSPNLSNHIMYSLSPLFILILTILIWIVVPIKAKILHVNNSGVMILVIMSLMAIPTIFSGWYSNSSYSILGAIRSVAQTISFEITLSFSLFILFLTIQSFNMEAFDYFQKWTWLMWTMPWMIVMMMIVFLAESGRSPFDLPEGESELVSGYTIEYGGIHYTMIFLGENLSLMFTAVMISHTICGSVSSMKVGIILFIIVLIRSSFPRIRYDQLMNLNWIKILPILIATVWPICILNYEM</sequence>
<comment type="function">
    <text evidence="1">Core subunit of the mitochondrial membrane respiratory chain NADH dehydrogenase (Complex I) that is believed to belong to the minimal assembly required for catalysis. Complex I functions in the transfer of electrons from NADH to the respiratory chain. The immediate electron acceptor for the enzyme is believed to be ubiquinone.</text>
</comment>
<evidence type="ECO:0000256" key="4">
    <source>
        <dbReference type="ARBA" id="ARBA00021009"/>
    </source>
</evidence>
<comment type="similarity">
    <text evidence="3 12">Belongs to the complex I subunit 1 family.</text>
</comment>
<feature type="transmembrane region" description="Helical" evidence="14">
    <location>
        <begin position="178"/>
        <end position="196"/>
    </location>
</feature>
<feature type="transmembrane region" description="Helical" evidence="14">
    <location>
        <begin position="147"/>
        <end position="166"/>
    </location>
</feature>
<evidence type="ECO:0000256" key="13">
    <source>
        <dbReference type="RuleBase" id="RU000473"/>
    </source>
</evidence>